<feature type="binding site" evidence="5">
    <location>
        <position position="218"/>
    </location>
    <ligand>
        <name>chlorophyll a</name>
        <dbReference type="ChEBI" id="CHEBI:58416"/>
        <label>1</label>
    </ligand>
</feature>
<evidence type="ECO:0000256" key="5">
    <source>
        <dbReference type="PIRSR" id="PIRSR601344-1"/>
    </source>
</evidence>
<keyword evidence="4" id="KW-0934">Plastid</keyword>
<feature type="binding site" evidence="5">
    <location>
        <position position="71"/>
    </location>
    <ligand>
        <name>chlorophyll a</name>
        <dbReference type="ChEBI" id="CHEBI:58416"/>
        <label>1</label>
    </ligand>
</feature>
<dbReference type="InterPro" id="IPR001344">
    <property type="entry name" value="Chloro_AB-bd_pln"/>
</dbReference>
<keyword evidence="5" id="KW-0157">Chromophore</keyword>
<protein>
    <recommendedName>
        <fullName evidence="8">Chlorophyll a-b binding protein, chloroplastic</fullName>
    </recommendedName>
</protein>
<feature type="binding site" evidence="5">
    <location>
        <position position="200"/>
    </location>
    <ligand>
        <name>chlorophyll a</name>
        <dbReference type="ChEBI" id="CHEBI:58416"/>
        <label>1</label>
    </ligand>
</feature>
<sequence length="242" mass="26812">MAGIRRPSAAAVQQRTPISRRLNNIVAKSSESAAPGQAPEPAVEPEPIKKAYTYPAGSAPLGPYFDPLGFSKGKSESEMKRIREAEITHSRVAMLAVLGFLFQEALLDRPLFWKQELGPIEGPAIYHFQEVSERYPLFWLATIPFFAFHENLRARIGWQDPTKGGDLFGINETYEPGNLGFDPFQAYPLDSAGQREMQQKELNNGRLAMLAVAGFMAQELVNGKTIYENLGLDKLVPPHGPV</sequence>
<evidence type="ECO:0000256" key="1">
    <source>
        <dbReference type="ARBA" id="ARBA00004229"/>
    </source>
</evidence>
<organism evidence="7">
    <name type="scientific">Lotharella oceanica</name>
    <dbReference type="NCBI Taxonomy" id="641309"/>
    <lineage>
        <taxon>Eukaryota</taxon>
        <taxon>Sar</taxon>
        <taxon>Rhizaria</taxon>
        <taxon>Cercozoa</taxon>
        <taxon>Chlorarachniophyceae</taxon>
        <taxon>Lotharella</taxon>
    </lineage>
</organism>
<evidence type="ECO:0008006" key="8">
    <source>
        <dbReference type="Google" id="ProtNLM"/>
    </source>
</evidence>
<feature type="binding site" evidence="5">
    <location>
        <position position="86"/>
    </location>
    <ligand>
        <name>chlorophyll a</name>
        <dbReference type="ChEBI" id="CHEBI:58416"/>
        <label>1</label>
    </ligand>
</feature>
<dbReference type="GO" id="GO:0009507">
    <property type="term" value="C:chloroplast"/>
    <property type="evidence" value="ECO:0007669"/>
    <property type="project" value="UniProtKB-SubCell"/>
</dbReference>
<dbReference type="InterPro" id="IPR022796">
    <property type="entry name" value="Chloroa_b-bind"/>
</dbReference>
<dbReference type="EMBL" id="HBHP01021911">
    <property type="protein sequence ID" value="CAD9769652.1"/>
    <property type="molecule type" value="Transcribed_RNA"/>
</dbReference>
<feature type="region of interest" description="Disordered" evidence="6">
    <location>
        <begin position="26"/>
        <end position="49"/>
    </location>
</feature>
<feature type="binding site" evidence="5">
    <location>
        <position position="89"/>
    </location>
    <ligand>
        <name>chlorophyll a</name>
        <dbReference type="ChEBI" id="CHEBI:58416"/>
        <label>1</label>
    </ligand>
</feature>
<gene>
    <name evidence="7" type="ORF">LSP00402_LOCUS13635</name>
</gene>
<feature type="binding site" evidence="5">
    <location>
        <position position="204"/>
    </location>
    <ligand>
        <name>chlorophyll a</name>
        <dbReference type="ChEBI" id="CHEBI:58416"/>
        <label>1</label>
    </ligand>
</feature>
<evidence type="ECO:0000313" key="7">
    <source>
        <dbReference type="EMBL" id="CAD9769652.1"/>
    </source>
</evidence>
<keyword evidence="3" id="KW-0602">Photosynthesis</keyword>
<keyword evidence="2" id="KW-0150">Chloroplast</keyword>
<dbReference type="GO" id="GO:0016168">
    <property type="term" value="F:chlorophyll binding"/>
    <property type="evidence" value="ECO:0007669"/>
    <property type="project" value="UniProtKB-KW"/>
</dbReference>
<dbReference type="GO" id="GO:0016020">
    <property type="term" value="C:membrane"/>
    <property type="evidence" value="ECO:0007669"/>
    <property type="project" value="InterPro"/>
</dbReference>
<name>A0A7S2TU13_9EUKA</name>
<feature type="binding site" description="axial binding residue" evidence="5">
    <location>
        <position position="52"/>
    </location>
    <ligand>
        <name>chlorophyll b</name>
        <dbReference type="ChEBI" id="CHEBI:61721"/>
        <label>1</label>
    </ligand>
    <ligandPart>
        <name>Mg</name>
        <dbReference type="ChEBI" id="CHEBI:25107"/>
    </ligandPart>
</feature>
<dbReference type="AlphaFoldDB" id="A0A7S2TU13"/>
<evidence type="ECO:0000256" key="6">
    <source>
        <dbReference type="SAM" id="MobiDB-lite"/>
    </source>
</evidence>
<feature type="binding site" evidence="5">
    <location>
        <position position="201"/>
    </location>
    <ligand>
        <name>chlorophyll a</name>
        <dbReference type="ChEBI" id="CHEBI:58416"/>
        <label>1</label>
    </ligand>
</feature>
<evidence type="ECO:0000256" key="2">
    <source>
        <dbReference type="ARBA" id="ARBA00022528"/>
    </source>
</evidence>
<dbReference type="PANTHER" id="PTHR21649">
    <property type="entry name" value="CHLOROPHYLL A/B BINDING PROTEIN"/>
    <property type="match status" value="1"/>
</dbReference>
<evidence type="ECO:0000256" key="3">
    <source>
        <dbReference type="ARBA" id="ARBA00022531"/>
    </source>
</evidence>
<dbReference type="SUPFAM" id="SSF103511">
    <property type="entry name" value="Chlorophyll a-b binding protein"/>
    <property type="match status" value="1"/>
</dbReference>
<dbReference type="Pfam" id="PF00504">
    <property type="entry name" value="Chloroa_b-bind"/>
    <property type="match status" value="1"/>
</dbReference>
<dbReference type="Gene3D" id="1.10.3460.10">
    <property type="entry name" value="Chlorophyll a/b binding protein domain"/>
    <property type="match status" value="1"/>
</dbReference>
<evidence type="ECO:0000256" key="4">
    <source>
        <dbReference type="ARBA" id="ARBA00022640"/>
    </source>
</evidence>
<feature type="binding site" evidence="5">
    <location>
        <position position="206"/>
    </location>
    <ligand>
        <name>chlorophyll a</name>
        <dbReference type="ChEBI" id="CHEBI:58416"/>
        <label>1</label>
    </ligand>
</feature>
<feature type="binding site" description="axial binding residue" evidence="5">
    <location>
        <position position="167"/>
    </location>
    <ligand>
        <name>chlorophyll b</name>
        <dbReference type="ChEBI" id="CHEBI:61721"/>
        <label>1</label>
    </ligand>
    <ligandPart>
        <name>Mg</name>
        <dbReference type="ChEBI" id="CHEBI:25107"/>
    </ligandPart>
</feature>
<accession>A0A7S2TU13</accession>
<feature type="binding site" description="axial binding residue" evidence="5">
    <location>
        <position position="91"/>
    </location>
    <ligand>
        <name>chlorophyll b</name>
        <dbReference type="ChEBI" id="CHEBI:61721"/>
        <label>1</label>
    </ligand>
    <ligandPart>
        <name>Mg</name>
        <dbReference type="ChEBI" id="CHEBI:25107"/>
    </ligandPart>
</feature>
<comment type="subcellular location">
    <subcellularLocation>
        <location evidence="1">Plastid</location>
        <location evidence="1">Chloroplast</location>
    </subcellularLocation>
</comment>
<keyword evidence="5" id="KW-0148">Chlorophyll</keyword>
<reference evidence="7" key="1">
    <citation type="submission" date="2021-01" db="EMBL/GenBank/DDBJ databases">
        <authorList>
            <person name="Corre E."/>
            <person name="Pelletier E."/>
            <person name="Niang G."/>
            <person name="Scheremetjew M."/>
            <person name="Finn R."/>
            <person name="Kale V."/>
            <person name="Holt S."/>
            <person name="Cochrane G."/>
            <person name="Meng A."/>
            <person name="Brown T."/>
            <person name="Cohen L."/>
        </authorList>
    </citation>
    <scope>NUCLEOTIDE SEQUENCE</scope>
    <source>
        <strain evidence="7">CCMP622</strain>
    </source>
</reference>
<proteinExistence type="predicted"/>
<dbReference type="GO" id="GO:0009765">
    <property type="term" value="P:photosynthesis, light harvesting"/>
    <property type="evidence" value="ECO:0007669"/>
    <property type="project" value="InterPro"/>
</dbReference>